<name>A0A1W1HI88_9BACT</name>
<dbReference type="AlphaFoldDB" id="A0A1W1HI88"/>
<organism evidence="1 2">
    <name type="scientific">Desulfamplus magnetovallimortis</name>
    <dbReference type="NCBI Taxonomy" id="1246637"/>
    <lineage>
        <taxon>Bacteria</taxon>
        <taxon>Pseudomonadati</taxon>
        <taxon>Thermodesulfobacteriota</taxon>
        <taxon>Desulfobacteria</taxon>
        <taxon>Desulfobacterales</taxon>
        <taxon>Desulfobacteraceae</taxon>
        <taxon>Desulfamplus</taxon>
    </lineage>
</organism>
<reference evidence="1 2" key="1">
    <citation type="submission" date="2017-03" db="EMBL/GenBank/DDBJ databases">
        <authorList>
            <person name="Afonso C.L."/>
            <person name="Miller P.J."/>
            <person name="Scott M.A."/>
            <person name="Spackman E."/>
            <person name="Goraichik I."/>
            <person name="Dimitrov K.M."/>
            <person name="Suarez D.L."/>
            <person name="Swayne D.E."/>
        </authorList>
    </citation>
    <scope>NUCLEOTIDE SEQUENCE [LARGE SCALE GENOMIC DNA]</scope>
    <source>
        <strain evidence="1">PRJEB14757</strain>
    </source>
</reference>
<keyword evidence="2" id="KW-1185">Reference proteome</keyword>
<accession>A0A1W1HI88</accession>
<evidence type="ECO:0000313" key="1">
    <source>
        <dbReference type="EMBL" id="SLM32088.1"/>
    </source>
</evidence>
<dbReference type="Proteomes" id="UP000191931">
    <property type="component" value="Unassembled WGS sequence"/>
</dbReference>
<protein>
    <submittedName>
        <fullName evidence="1">Uncharacterized protein</fullName>
    </submittedName>
</protein>
<proteinExistence type="predicted"/>
<gene>
    <name evidence="1" type="ORF">MTBBW1_580005</name>
</gene>
<dbReference type="STRING" id="1246637.MTBBW1_580005"/>
<dbReference type="EMBL" id="FWEV01000301">
    <property type="protein sequence ID" value="SLM32088.1"/>
    <property type="molecule type" value="Genomic_DNA"/>
</dbReference>
<sequence>MPPSSYTLPYMKNHTFTDCVNTLTPLHPIKGIVWPATVNLIITKKRS</sequence>
<evidence type="ECO:0000313" key="2">
    <source>
        <dbReference type="Proteomes" id="UP000191931"/>
    </source>
</evidence>